<keyword evidence="15" id="KW-1185">Reference proteome</keyword>
<evidence type="ECO:0000259" key="13">
    <source>
        <dbReference type="PROSITE" id="PS51194"/>
    </source>
</evidence>
<dbReference type="CDD" id="cd18787">
    <property type="entry name" value="SF2_C_DEAD"/>
    <property type="match status" value="1"/>
</dbReference>
<feature type="non-terminal residue" evidence="14">
    <location>
        <position position="346"/>
    </location>
</feature>
<dbReference type="SUPFAM" id="SSF52540">
    <property type="entry name" value="P-loop containing nucleoside triphosphate hydrolases"/>
    <property type="match status" value="1"/>
</dbReference>
<dbReference type="PROSITE" id="PS51192">
    <property type="entry name" value="HELICASE_ATP_BIND_1"/>
    <property type="match status" value="1"/>
</dbReference>
<proteinExistence type="predicted"/>
<keyword evidence="5" id="KW-0547">Nucleotide-binding</keyword>
<accession>A0A091IAK6</accession>
<dbReference type="InterPro" id="IPR001650">
    <property type="entry name" value="Helicase_C-like"/>
</dbReference>
<dbReference type="InterPro" id="IPR027417">
    <property type="entry name" value="P-loop_NTPase"/>
</dbReference>
<dbReference type="EC" id="3.6.4.13" evidence="3"/>
<dbReference type="Gene3D" id="3.40.50.300">
    <property type="entry name" value="P-loop containing nucleotide triphosphate hydrolases"/>
    <property type="match status" value="2"/>
</dbReference>
<dbReference type="FunFam" id="3.40.50.300:FF:000318">
    <property type="entry name" value="ATP-dependent RNA helicase DDX19B"/>
    <property type="match status" value="1"/>
</dbReference>
<dbReference type="GO" id="GO:0005524">
    <property type="term" value="F:ATP binding"/>
    <property type="evidence" value="ECO:0007669"/>
    <property type="project" value="UniProtKB-KW"/>
</dbReference>
<dbReference type="PROSITE" id="PS51194">
    <property type="entry name" value="HELICASE_CTER"/>
    <property type="match status" value="1"/>
</dbReference>
<evidence type="ECO:0000256" key="7">
    <source>
        <dbReference type="ARBA" id="ARBA00022806"/>
    </source>
</evidence>
<dbReference type="GO" id="GO:0003723">
    <property type="term" value="F:RNA binding"/>
    <property type="evidence" value="ECO:0007669"/>
    <property type="project" value="UniProtKB-KW"/>
</dbReference>
<evidence type="ECO:0000256" key="11">
    <source>
        <dbReference type="ARBA" id="ARBA00047984"/>
    </source>
</evidence>
<dbReference type="GO" id="GO:0003724">
    <property type="term" value="F:RNA helicase activity"/>
    <property type="evidence" value="ECO:0007669"/>
    <property type="project" value="UniProtKB-EC"/>
</dbReference>
<keyword evidence="4" id="KW-0963">Cytoplasm</keyword>
<dbReference type="SMART" id="SM00487">
    <property type="entry name" value="DEXDc"/>
    <property type="match status" value="1"/>
</dbReference>
<evidence type="ECO:0000256" key="5">
    <source>
        <dbReference type="ARBA" id="ARBA00022741"/>
    </source>
</evidence>
<evidence type="ECO:0000256" key="10">
    <source>
        <dbReference type="ARBA" id="ARBA00023242"/>
    </source>
</evidence>
<keyword evidence="8" id="KW-0067">ATP-binding</keyword>
<feature type="domain" description="Helicase ATP-binding" evidence="12">
    <location>
        <begin position="1"/>
        <end position="165"/>
    </location>
</feature>
<evidence type="ECO:0000256" key="9">
    <source>
        <dbReference type="ARBA" id="ARBA00022884"/>
    </source>
</evidence>
<evidence type="ECO:0000259" key="12">
    <source>
        <dbReference type="PROSITE" id="PS51192"/>
    </source>
</evidence>
<name>A0A091IAK6_CALAN</name>
<dbReference type="InterPro" id="IPR011545">
    <property type="entry name" value="DEAD/DEAH_box_helicase_dom"/>
</dbReference>
<evidence type="ECO:0000256" key="2">
    <source>
        <dbReference type="ARBA" id="ARBA00004496"/>
    </source>
</evidence>
<dbReference type="GO" id="GO:0005737">
    <property type="term" value="C:cytoplasm"/>
    <property type="evidence" value="ECO:0007669"/>
    <property type="project" value="UniProtKB-SubCell"/>
</dbReference>
<keyword evidence="10" id="KW-0539">Nucleus</keyword>
<dbReference type="GO" id="GO:0005634">
    <property type="term" value="C:nucleus"/>
    <property type="evidence" value="ECO:0007669"/>
    <property type="project" value="UniProtKB-SubCell"/>
</dbReference>
<dbReference type="Pfam" id="PF00270">
    <property type="entry name" value="DEAD"/>
    <property type="match status" value="1"/>
</dbReference>
<dbReference type="GO" id="GO:0016787">
    <property type="term" value="F:hydrolase activity"/>
    <property type="evidence" value="ECO:0007669"/>
    <property type="project" value="UniProtKB-KW"/>
</dbReference>
<keyword evidence="7 14" id="KW-0347">Helicase</keyword>
<evidence type="ECO:0000313" key="15">
    <source>
        <dbReference type="Proteomes" id="UP000054308"/>
    </source>
</evidence>
<gene>
    <name evidence="14" type="ORF">N300_07154</name>
</gene>
<dbReference type="InterPro" id="IPR014001">
    <property type="entry name" value="Helicase_ATP-bd"/>
</dbReference>
<dbReference type="AlphaFoldDB" id="A0A091IAK6"/>
<comment type="subcellular location">
    <subcellularLocation>
        <location evidence="2">Cytoplasm</location>
    </subcellularLocation>
    <subcellularLocation>
        <location evidence="1">Nucleus</location>
    </subcellularLocation>
</comment>
<dbReference type="Proteomes" id="UP000054308">
    <property type="component" value="Unassembled WGS sequence"/>
</dbReference>
<protein>
    <recommendedName>
        <fullName evidence="3">RNA helicase</fullName>
        <ecNumber evidence="3">3.6.4.13</ecNumber>
    </recommendedName>
</protein>
<sequence>PQNLIAQSQSGTGKTAAFVLAMLSRVSAAEKHPQCLCLAPTYELALQIGHVVETIGRFCPDLRVTYAVRGNRVPRGTVLEEQLVIGTPGTVLDWCFKWKFLDIKKIKLFVLDEADIMIDTQGLACQSIRVQRALPQGCQMLLFSATFKETVRAFAIQIISNPIVIKLREDELTLANIRQFYFICQGREEKYRALCNIYGGITIGQAIIFCQTRRSAQWLAMMMNDDGHQVGVLTAELSVSQRADIIQRFRDGKEKVLIATNVCARGIDVQQVTIVVNFQLPTTSRNKPDFETYLHRIGRTGRFGKDGIAFSMVEKHSIPLIQMIEEHFQTTIKQLDPDDMDEIEKL</sequence>
<dbReference type="SMART" id="SM00490">
    <property type="entry name" value="HELICc"/>
    <property type="match status" value="1"/>
</dbReference>
<dbReference type="Pfam" id="PF00271">
    <property type="entry name" value="Helicase_C"/>
    <property type="match status" value="1"/>
</dbReference>
<dbReference type="STRING" id="9244.A0A091IAK6"/>
<keyword evidence="6" id="KW-0378">Hydrolase</keyword>
<feature type="non-terminal residue" evidence="14">
    <location>
        <position position="1"/>
    </location>
</feature>
<dbReference type="PANTHER" id="PTHR47958">
    <property type="entry name" value="ATP-DEPENDENT RNA HELICASE DBP3"/>
    <property type="match status" value="1"/>
</dbReference>
<feature type="domain" description="Helicase C-terminal" evidence="13">
    <location>
        <begin position="176"/>
        <end position="343"/>
    </location>
</feature>
<keyword evidence="9" id="KW-0694">RNA-binding</keyword>
<comment type="catalytic activity">
    <reaction evidence="11">
        <text>ATP + H2O = ADP + phosphate + H(+)</text>
        <dbReference type="Rhea" id="RHEA:13065"/>
        <dbReference type="ChEBI" id="CHEBI:15377"/>
        <dbReference type="ChEBI" id="CHEBI:15378"/>
        <dbReference type="ChEBI" id="CHEBI:30616"/>
        <dbReference type="ChEBI" id="CHEBI:43474"/>
        <dbReference type="ChEBI" id="CHEBI:456216"/>
        <dbReference type="EC" id="3.6.4.13"/>
    </reaction>
</comment>
<evidence type="ECO:0000256" key="4">
    <source>
        <dbReference type="ARBA" id="ARBA00022490"/>
    </source>
</evidence>
<reference evidence="14 15" key="1">
    <citation type="submission" date="2014-04" db="EMBL/GenBank/DDBJ databases">
        <title>Genome evolution of avian class.</title>
        <authorList>
            <person name="Zhang G."/>
            <person name="Li C."/>
        </authorList>
    </citation>
    <scope>NUCLEOTIDE SEQUENCE [LARGE SCALE GENOMIC DNA]</scope>
    <source>
        <strain evidence="14">BGI_N300</strain>
    </source>
</reference>
<evidence type="ECO:0000256" key="3">
    <source>
        <dbReference type="ARBA" id="ARBA00012552"/>
    </source>
</evidence>
<evidence type="ECO:0000313" key="14">
    <source>
        <dbReference type="EMBL" id="KFP04493.1"/>
    </source>
</evidence>
<evidence type="ECO:0000256" key="6">
    <source>
        <dbReference type="ARBA" id="ARBA00022801"/>
    </source>
</evidence>
<evidence type="ECO:0000256" key="1">
    <source>
        <dbReference type="ARBA" id="ARBA00004123"/>
    </source>
</evidence>
<dbReference type="EMBL" id="KL218365">
    <property type="protein sequence ID" value="KFP04493.1"/>
    <property type="molecule type" value="Genomic_DNA"/>
</dbReference>
<evidence type="ECO:0000256" key="8">
    <source>
        <dbReference type="ARBA" id="ARBA00022840"/>
    </source>
</evidence>
<organism evidence="14 15">
    <name type="scientific">Calypte anna</name>
    <name type="common">Anna's hummingbird</name>
    <name type="synonym">Archilochus anna</name>
    <dbReference type="NCBI Taxonomy" id="9244"/>
    <lineage>
        <taxon>Eukaryota</taxon>
        <taxon>Metazoa</taxon>
        <taxon>Chordata</taxon>
        <taxon>Craniata</taxon>
        <taxon>Vertebrata</taxon>
        <taxon>Euteleostomi</taxon>
        <taxon>Archelosauria</taxon>
        <taxon>Archosauria</taxon>
        <taxon>Dinosauria</taxon>
        <taxon>Saurischia</taxon>
        <taxon>Theropoda</taxon>
        <taxon>Coelurosauria</taxon>
        <taxon>Aves</taxon>
        <taxon>Neognathae</taxon>
        <taxon>Neoaves</taxon>
        <taxon>Strisores</taxon>
        <taxon>Apodiformes</taxon>
        <taxon>Trochilidae</taxon>
        <taxon>Calypte</taxon>
    </lineage>
</organism>